<gene>
    <name evidence="1" type="ORF">BDZ90DRAFT_103814</name>
</gene>
<evidence type="ECO:0000313" key="2">
    <source>
        <dbReference type="Proteomes" id="UP000245884"/>
    </source>
</evidence>
<evidence type="ECO:0008006" key="3">
    <source>
        <dbReference type="Google" id="ProtNLM"/>
    </source>
</evidence>
<sequence length="478" mass="52771">MLTHATLALSRPRCSPTIALRRTLESTTKSLRLFLSIFTYSTLYRSALHALLLLRSRILADSTSYAPRTVHREEGSSSSNRATLTHRTRIYARLLRVLRSSATLPLLSALLASPALLALLPPDAIPSASLGLWLISQSSSTAYTRARERGSRLVSWVPSWANSSLLYALGNGQLLWAFLFESTTFPQGYRNVILARSGTYIQPRPSHLPAGVDWPSKATISDHVALLATPSGTAKPFPSFTSPLLSSLGEKASRHPTTPYGAINPILDYSPAHPAHTRLMCAMLHPREPSCRTTLWNHFRAEWPASARFAGLFALLSSLLFRAKSWKRDPERQLFKLFSATLQGASVISGSIGTSWALICFFQHYLPATFLPRSRFFLNGFLSSLIWIKVVPRERRRELGLYTGRMSVQSTWDILERRGMVKGVKRGDVLVLAVGLGMLAALYEGGQGERGGAGAIAKRLFGERIQGVGEEGEERRGE</sequence>
<dbReference type="OrthoDB" id="291792at2759"/>
<name>A0A316UWU8_9BASI</name>
<dbReference type="RefSeq" id="XP_025363880.1">
    <property type="nucleotide sequence ID" value="XM_025503167.1"/>
</dbReference>
<proteinExistence type="predicted"/>
<evidence type="ECO:0000313" key="1">
    <source>
        <dbReference type="EMBL" id="PWN29268.1"/>
    </source>
</evidence>
<dbReference type="EMBL" id="KZ819663">
    <property type="protein sequence ID" value="PWN29268.1"/>
    <property type="molecule type" value="Genomic_DNA"/>
</dbReference>
<dbReference type="PANTHER" id="PTHR12459">
    <property type="entry name" value="TRANSMEMBRANE PROTEIN 135-RELATED"/>
    <property type="match status" value="1"/>
</dbReference>
<reference evidence="1 2" key="1">
    <citation type="journal article" date="2018" name="Mol. Biol. Evol.">
        <title>Broad Genomic Sampling Reveals a Smut Pathogenic Ancestry of the Fungal Clade Ustilaginomycotina.</title>
        <authorList>
            <person name="Kijpornyongpan T."/>
            <person name="Mondo S.J."/>
            <person name="Barry K."/>
            <person name="Sandor L."/>
            <person name="Lee J."/>
            <person name="Lipzen A."/>
            <person name="Pangilinan J."/>
            <person name="LaButti K."/>
            <person name="Hainaut M."/>
            <person name="Henrissat B."/>
            <person name="Grigoriev I.V."/>
            <person name="Spatafora J.W."/>
            <person name="Aime M.C."/>
        </authorList>
    </citation>
    <scope>NUCLEOTIDE SEQUENCE [LARGE SCALE GENOMIC DNA]</scope>
    <source>
        <strain evidence="1 2">MCA 5214</strain>
    </source>
</reference>
<keyword evidence="2" id="KW-1185">Reference proteome</keyword>
<organism evidence="1 2">
    <name type="scientific">Jaminaea rosea</name>
    <dbReference type="NCBI Taxonomy" id="1569628"/>
    <lineage>
        <taxon>Eukaryota</taxon>
        <taxon>Fungi</taxon>
        <taxon>Dikarya</taxon>
        <taxon>Basidiomycota</taxon>
        <taxon>Ustilaginomycotina</taxon>
        <taxon>Exobasidiomycetes</taxon>
        <taxon>Microstromatales</taxon>
        <taxon>Microstromatales incertae sedis</taxon>
        <taxon>Jaminaea</taxon>
    </lineage>
</organism>
<dbReference type="AlphaFoldDB" id="A0A316UWU8"/>
<dbReference type="Proteomes" id="UP000245884">
    <property type="component" value="Unassembled WGS sequence"/>
</dbReference>
<dbReference type="PANTHER" id="PTHR12459:SF19">
    <property type="entry name" value="TRANSMEMBRANE PROTEIN 135 N-TERMINAL DOMAIN-CONTAINING PROTEIN"/>
    <property type="match status" value="1"/>
</dbReference>
<dbReference type="GeneID" id="37024990"/>
<protein>
    <recommendedName>
        <fullName evidence="3">Transmembrane protein 135 N-terminal domain-containing protein</fullName>
    </recommendedName>
</protein>
<dbReference type="InterPro" id="IPR026749">
    <property type="entry name" value="Tmem135"/>
</dbReference>
<accession>A0A316UWU8</accession>